<dbReference type="InterPro" id="IPR036388">
    <property type="entry name" value="WH-like_DNA-bd_sf"/>
</dbReference>
<dbReference type="OrthoDB" id="7594920at2"/>
<dbReference type="InterPro" id="IPR036390">
    <property type="entry name" value="WH_DNA-bd_sf"/>
</dbReference>
<protein>
    <recommendedName>
        <fullName evidence="3">MarR family transcriptional regulator</fullName>
    </recommendedName>
</protein>
<gene>
    <name evidence="1" type="ORF">EUU23_09310</name>
</gene>
<evidence type="ECO:0000313" key="1">
    <source>
        <dbReference type="EMBL" id="MVZ97904.1"/>
    </source>
</evidence>
<reference evidence="1 2" key="1">
    <citation type="submission" date="2019-01" db="EMBL/GenBank/DDBJ databases">
        <title>Sphingorhabdus lacus sp.nov., isolated from an oligotrophic freshwater lake.</title>
        <authorList>
            <person name="Park M."/>
        </authorList>
    </citation>
    <scope>NUCLEOTIDE SEQUENCE [LARGE SCALE GENOMIC DNA]</scope>
    <source>
        <strain evidence="1 2">IMCC26285</strain>
    </source>
</reference>
<organism evidence="1 2">
    <name type="scientific">Sphingorhabdus profundilacus</name>
    <dbReference type="NCBI Taxonomy" id="2509718"/>
    <lineage>
        <taxon>Bacteria</taxon>
        <taxon>Pseudomonadati</taxon>
        <taxon>Pseudomonadota</taxon>
        <taxon>Alphaproteobacteria</taxon>
        <taxon>Sphingomonadales</taxon>
        <taxon>Sphingomonadaceae</taxon>
        <taxon>Sphingorhabdus</taxon>
    </lineage>
</organism>
<dbReference type="AlphaFoldDB" id="A0A6I4M0Y0"/>
<dbReference type="EMBL" id="SDWJ01000002">
    <property type="protein sequence ID" value="MVZ97904.1"/>
    <property type="molecule type" value="Genomic_DNA"/>
</dbReference>
<dbReference type="Gene3D" id="1.10.10.10">
    <property type="entry name" value="Winged helix-like DNA-binding domain superfamily/Winged helix DNA-binding domain"/>
    <property type="match status" value="1"/>
</dbReference>
<dbReference type="Proteomes" id="UP000471147">
    <property type="component" value="Unassembled WGS sequence"/>
</dbReference>
<sequence>MAGVNRVMENYGKVIGRKTAMIFADSIRRHGELEQLAHASGYVTLARDPSFAADYILVDISSETEPLADSLTAIVRYLEQHRSTAVVWINLDGLEDALAVLPQGQCHFLIDANDVEAMPILAGALGTGRMDRLHDRDHPVEFGSLHRISDELAQFARTLARIADTDRPKGLSDKPVSFRPAPIGGFQPFADLAAPSNRRLTSAQIREIIRLRRHRERFFDSELFADPAWDILLDLKAAQLENQNVSVSSLCIAAAVPSTTALRWVTVMTESGMLVRRQDPDDARRVFIELSSGASAQLDEYFASIADRLVQIV</sequence>
<proteinExistence type="predicted"/>
<evidence type="ECO:0008006" key="3">
    <source>
        <dbReference type="Google" id="ProtNLM"/>
    </source>
</evidence>
<name>A0A6I4M0Y0_9SPHN</name>
<comment type="caution">
    <text evidence="1">The sequence shown here is derived from an EMBL/GenBank/DDBJ whole genome shotgun (WGS) entry which is preliminary data.</text>
</comment>
<evidence type="ECO:0000313" key="2">
    <source>
        <dbReference type="Proteomes" id="UP000471147"/>
    </source>
</evidence>
<keyword evidence="2" id="KW-1185">Reference proteome</keyword>
<dbReference type="SUPFAM" id="SSF46785">
    <property type="entry name" value="Winged helix' DNA-binding domain"/>
    <property type="match status" value="1"/>
</dbReference>
<accession>A0A6I4M0Y0</accession>
<dbReference type="RefSeq" id="WP_160353878.1">
    <property type="nucleotide sequence ID" value="NZ_SDWJ01000002.1"/>
</dbReference>